<dbReference type="PRINTS" id="PR00320">
    <property type="entry name" value="GPROTEINBRPT"/>
</dbReference>
<dbReference type="OrthoDB" id="189968at2759"/>
<keyword evidence="6" id="KW-0597">Phosphoprotein</keyword>
<keyword evidence="5" id="KW-0698">rRNA processing</keyword>
<evidence type="ECO:0000256" key="6">
    <source>
        <dbReference type="ARBA" id="ARBA00022553"/>
    </source>
</evidence>
<dbReference type="SUPFAM" id="SSF50978">
    <property type="entry name" value="WD40 repeat-like"/>
    <property type="match status" value="1"/>
</dbReference>
<keyword evidence="7 19" id="KW-0853">WD repeat</keyword>
<feature type="region of interest" description="Disordered" evidence="20">
    <location>
        <begin position="1"/>
        <end position="72"/>
    </location>
</feature>
<evidence type="ECO:0000256" key="4">
    <source>
        <dbReference type="ARBA" id="ARBA00022499"/>
    </source>
</evidence>
<dbReference type="FunFam" id="2.130.10.10:FF:000143">
    <property type="entry name" value="U3 small nucleolar RNA-interacting protein 2 isoform X2"/>
    <property type="match status" value="1"/>
</dbReference>
<dbReference type="PROSITE" id="PS50294">
    <property type="entry name" value="WD_REPEATS_REGION"/>
    <property type="match status" value="3"/>
</dbReference>
<feature type="repeat" description="WD" evidence="19">
    <location>
        <begin position="275"/>
        <end position="308"/>
    </location>
</feature>
<evidence type="ECO:0000256" key="19">
    <source>
        <dbReference type="PROSITE-ProRule" id="PRU00221"/>
    </source>
</evidence>
<feature type="repeat" description="WD" evidence="19">
    <location>
        <begin position="186"/>
        <end position="227"/>
    </location>
</feature>
<comment type="similarity">
    <text evidence="2">Belongs to the WD repeat RRP9 family.</text>
</comment>
<dbReference type="SMART" id="SM00320">
    <property type="entry name" value="WD40"/>
    <property type="match status" value="7"/>
</dbReference>
<keyword evidence="3" id="KW-0488">Methylation</keyword>
<dbReference type="InterPro" id="IPR020472">
    <property type="entry name" value="WD40_PAC1"/>
</dbReference>
<sequence length="464" mass="52370">MPFFIKNRKRKPEKSQNKKQRFNDSQNKSDVRKPKKKFLGEELDSDSDIPSDNEGKKMYSSSEEEEETAQEKKLRLAKQYLSQIQAEEAENLEDEEIHRDIVSHRLKQDILEQTGRLHKQVADDYIPPTIDDITVLRGHQLSVTCIIISSDSKHIYSGSKDCTIIKWDTQTCRKVYTVYGGKKNGGEGHSAHVMSLAISSDGKYLASGDANKEIHIRNPDTMEKIKVFRGHRNTVSGLAFRKGTHQKGSHQLFSASHDRAVKIWNLDEMTYVETLYGHEDAITSIDSLTRERAITAGGRDASIRIWKIIEESQLVFHGHMGSIDCVSLINETNFVSGGDDNSIALWGVMKKKPMVLVRNAHSGDSEENSEYWISAVASLQHTDLIASGSKDGLIRFWKCGDDFKSLKPIFSLPVTGFVNSLQFSKDGSFLVAGVGQEHKMGRWWRIKEARNSICIIKLSKANEP</sequence>
<evidence type="ECO:0000256" key="2">
    <source>
        <dbReference type="ARBA" id="ARBA00006777"/>
    </source>
</evidence>
<proteinExistence type="inferred from homology"/>
<protein>
    <recommendedName>
        <fullName evidence="16">U3 small nucleolar RNA-interacting protein 2</fullName>
    </recommendedName>
    <alternativeName>
        <fullName evidence="18">RRP9 homolog</fullName>
    </alternativeName>
    <alternativeName>
        <fullName evidence="17">U3 small nucleolar ribonucleoprotein-associated 55 kDa protein</fullName>
    </alternativeName>
</protein>
<dbReference type="GO" id="GO:0006364">
    <property type="term" value="P:rRNA processing"/>
    <property type="evidence" value="ECO:0007669"/>
    <property type="project" value="UniProtKB-KW"/>
</dbReference>
<dbReference type="InterPro" id="IPR019775">
    <property type="entry name" value="WD40_repeat_CS"/>
</dbReference>
<evidence type="ECO:0000256" key="3">
    <source>
        <dbReference type="ARBA" id="ARBA00022481"/>
    </source>
</evidence>
<keyword evidence="11" id="KW-0007">Acetylation</keyword>
<dbReference type="InterPro" id="IPR015943">
    <property type="entry name" value="WD40/YVTN_repeat-like_dom_sf"/>
</dbReference>
<evidence type="ECO:0000256" key="18">
    <source>
        <dbReference type="ARBA" id="ARBA00077445"/>
    </source>
</evidence>
<evidence type="ECO:0000256" key="10">
    <source>
        <dbReference type="ARBA" id="ARBA00022884"/>
    </source>
</evidence>
<keyword evidence="13" id="KW-0687">Ribonucleoprotein</keyword>
<evidence type="ECO:0000313" key="21">
    <source>
        <dbReference type="EMBL" id="CAC5401501.1"/>
    </source>
</evidence>
<dbReference type="Proteomes" id="UP000507470">
    <property type="component" value="Unassembled WGS sequence"/>
</dbReference>
<evidence type="ECO:0000256" key="9">
    <source>
        <dbReference type="ARBA" id="ARBA00022843"/>
    </source>
</evidence>
<comment type="subunit">
    <text evidence="15">Interacts specifically with the U3 small nucleolar RNA (U3 snoRNA). Binds a sub-fragment of the U3 snoRNA surrounding the B/C motif (3UBC). This association with the U3BC RNA is dependent on the binding of a protein called 15.5K to the box B/C motif. The association of the protein with the U3BC RNA was found to be also dependent on a conserved RNA structure that flanks the box B/C motif. Part of the small subunit (SSU) processome, composed of more than 70 proteins and the RNA chaperone small nucleolar RNA (snoRNA) U3.</text>
</comment>
<dbReference type="Gene3D" id="2.130.10.10">
    <property type="entry name" value="YVTN repeat-like/Quinoprotein amine dehydrogenase"/>
    <property type="match status" value="1"/>
</dbReference>
<comment type="function">
    <text evidence="14">Component of a nucleolar small nuclear ribonucleoprotein particle (snoRNP) thought to participate in the processing and modification of pre-ribosomal RNA (pre-rRNA). Part of the small subunit (SSU) processome, first precursor of the small eukaryotic ribosomal subunit. During the assembly of the SSU processome in the nucleolus, many ribosome biogenesis factors, an RNA chaperone and ribosomal proteins associate with the nascent pre-rRNA and work in concert to generate RNA folding, modifications, rearrangements and cleavage as well as targeted degradation of pre-ribosomal RNA by the RNA exosome.</text>
</comment>
<evidence type="ECO:0000256" key="11">
    <source>
        <dbReference type="ARBA" id="ARBA00022990"/>
    </source>
</evidence>
<dbReference type="EMBL" id="CACVKT020006435">
    <property type="protein sequence ID" value="CAC5401500.1"/>
    <property type="molecule type" value="Genomic_DNA"/>
</dbReference>
<dbReference type="AlphaFoldDB" id="A0A6J8D140"/>
<gene>
    <name evidence="21" type="ORF">MCOR_35580</name>
</gene>
<dbReference type="EMBL" id="CACVKT020006435">
    <property type="protein sequence ID" value="CAC5401502.1"/>
    <property type="molecule type" value="Genomic_DNA"/>
</dbReference>
<feature type="repeat" description="WD" evidence="19">
    <location>
        <begin position="136"/>
        <end position="177"/>
    </location>
</feature>
<dbReference type="InterPro" id="IPR001680">
    <property type="entry name" value="WD40_rpt"/>
</dbReference>
<evidence type="ECO:0000256" key="14">
    <source>
        <dbReference type="ARBA" id="ARBA00055322"/>
    </source>
</evidence>
<feature type="compositionally biased region" description="Acidic residues" evidence="20">
    <location>
        <begin position="41"/>
        <end position="51"/>
    </location>
</feature>
<evidence type="ECO:0000256" key="1">
    <source>
        <dbReference type="ARBA" id="ARBA00004604"/>
    </source>
</evidence>
<feature type="repeat" description="WD" evidence="19">
    <location>
        <begin position="228"/>
        <end position="274"/>
    </location>
</feature>
<accession>A0A6J8D140</accession>
<keyword evidence="8" id="KW-0677">Repeat</keyword>
<dbReference type="PROSITE" id="PS50082">
    <property type="entry name" value="WD_REPEATS_2"/>
    <property type="match status" value="5"/>
</dbReference>
<keyword evidence="22" id="KW-1185">Reference proteome</keyword>
<organism evidence="21 22">
    <name type="scientific">Mytilus coruscus</name>
    <name type="common">Sea mussel</name>
    <dbReference type="NCBI Taxonomy" id="42192"/>
    <lineage>
        <taxon>Eukaryota</taxon>
        <taxon>Metazoa</taxon>
        <taxon>Spiralia</taxon>
        <taxon>Lophotrochozoa</taxon>
        <taxon>Mollusca</taxon>
        <taxon>Bivalvia</taxon>
        <taxon>Autobranchia</taxon>
        <taxon>Pteriomorphia</taxon>
        <taxon>Mytilida</taxon>
        <taxon>Mytiloidea</taxon>
        <taxon>Mytilidae</taxon>
        <taxon>Mytilinae</taxon>
        <taxon>Mytilus</taxon>
    </lineage>
</organism>
<dbReference type="CDD" id="cd00200">
    <property type="entry name" value="WD40"/>
    <property type="match status" value="1"/>
</dbReference>
<evidence type="ECO:0000256" key="15">
    <source>
        <dbReference type="ARBA" id="ARBA00065513"/>
    </source>
</evidence>
<feature type="repeat" description="WD" evidence="19">
    <location>
        <begin position="316"/>
        <end position="356"/>
    </location>
</feature>
<keyword evidence="10" id="KW-0694">RNA-binding</keyword>
<keyword evidence="4" id="KW-1017">Isopeptide bond</keyword>
<dbReference type="InterPro" id="IPR039241">
    <property type="entry name" value="Rrp9-like"/>
</dbReference>
<dbReference type="GO" id="GO:0032040">
    <property type="term" value="C:small-subunit processome"/>
    <property type="evidence" value="ECO:0007669"/>
    <property type="project" value="TreeGrafter"/>
</dbReference>
<dbReference type="InterPro" id="IPR036322">
    <property type="entry name" value="WD40_repeat_dom_sf"/>
</dbReference>
<evidence type="ECO:0000256" key="5">
    <source>
        <dbReference type="ARBA" id="ARBA00022552"/>
    </source>
</evidence>
<evidence type="ECO:0000256" key="17">
    <source>
        <dbReference type="ARBA" id="ARBA00076054"/>
    </source>
</evidence>
<evidence type="ECO:0000256" key="12">
    <source>
        <dbReference type="ARBA" id="ARBA00023242"/>
    </source>
</evidence>
<comment type="subcellular location">
    <subcellularLocation>
        <location evidence="1">Nucleus</location>
        <location evidence="1">Nucleolus</location>
    </subcellularLocation>
</comment>
<dbReference type="PANTHER" id="PTHR19865">
    <property type="entry name" value="U3 SMALL NUCLEOLAR RNA INTERACTING PROTEIN 2"/>
    <property type="match status" value="1"/>
</dbReference>
<evidence type="ECO:0000256" key="13">
    <source>
        <dbReference type="ARBA" id="ARBA00023274"/>
    </source>
</evidence>
<dbReference type="GO" id="GO:0034511">
    <property type="term" value="F:U3 snoRNA binding"/>
    <property type="evidence" value="ECO:0007669"/>
    <property type="project" value="InterPro"/>
</dbReference>
<dbReference type="PANTHER" id="PTHR19865:SF0">
    <property type="entry name" value="U3 SMALL NUCLEOLAR RNA-INTERACTING PROTEIN 2"/>
    <property type="match status" value="1"/>
</dbReference>
<dbReference type="EMBL" id="CACVKT020006435">
    <property type="protein sequence ID" value="CAC5401501.1"/>
    <property type="molecule type" value="Genomic_DNA"/>
</dbReference>
<keyword evidence="12" id="KW-0539">Nucleus</keyword>
<evidence type="ECO:0000256" key="7">
    <source>
        <dbReference type="ARBA" id="ARBA00022574"/>
    </source>
</evidence>
<reference evidence="21 22" key="1">
    <citation type="submission" date="2020-06" db="EMBL/GenBank/DDBJ databases">
        <authorList>
            <person name="Li R."/>
            <person name="Bekaert M."/>
        </authorList>
    </citation>
    <scope>NUCLEOTIDE SEQUENCE [LARGE SCALE GENOMIC DNA]</scope>
    <source>
        <strain evidence="22">wild</strain>
        <strain evidence="21">Wild</strain>
    </source>
</reference>
<evidence type="ECO:0000256" key="20">
    <source>
        <dbReference type="SAM" id="MobiDB-lite"/>
    </source>
</evidence>
<dbReference type="Pfam" id="PF00400">
    <property type="entry name" value="WD40"/>
    <property type="match status" value="7"/>
</dbReference>
<dbReference type="PROSITE" id="PS00678">
    <property type="entry name" value="WD_REPEATS_1"/>
    <property type="match status" value="1"/>
</dbReference>
<evidence type="ECO:0000256" key="8">
    <source>
        <dbReference type="ARBA" id="ARBA00022737"/>
    </source>
</evidence>
<keyword evidence="9" id="KW-0832">Ubl conjugation</keyword>
<evidence type="ECO:0000313" key="22">
    <source>
        <dbReference type="Proteomes" id="UP000507470"/>
    </source>
</evidence>
<name>A0A6J8D140_MYTCO</name>
<feature type="compositionally biased region" description="Basic residues" evidence="20">
    <location>
        <begin position="1"/>
        <end position="20"/>
    </location>
</feature>
<evidence type="ECO:0000256" key="16">
    <source>
        <dbReference type="ARBA" id="ARBA00074377"/>
    </source>
</evidence>